<accession>A0A7J8AMD3</accession>
<protein>
    <submittedName>
        <fullName evidence="1">Uncharacterized protein</fullName>
    </submittedName>
</protein>
<evidence type="ECO:0000313" key="2">
    <source>
        <dbReference type="Proteomes" id="UP000527355"/>
    </source>
</evidence>
<organism evidence="1 2">
    <name type="scientific">Myotis myotis</name>
    <name type="common">Greater mouse-eared bat</name>
    <name type="synonym">Vespertilio myotis</name>
    <dbReference type="NCBI Taxonomy" id="51298"/>
    <lineage>
        <taxon>Eukaryota</taxon>
        <taxon>Metazoa</taxon>
        <taxon>Chordata</taxon>
        <taxon>Craniata</taxon>
        <taxon>Vertebrata</taxon>
        <taxon>Euteleostomi</taxon>
        <taxon>Mammalia</taxon>
        <taxon>Eutheria</taxon>
        <taxon>Laurasiatheria</taxon>
        <taxon>Chiroptera</taxon>
        <taxon>Yangochiroptera</taxon>
        <taxon>Vespertilionidae</taxon>
        <taxon>Myotis</taxon>
    </lineage>
</organism>
<name>A0A7J8AMD3_MYOMY</name>
<comment type="caution">
    <text evidence="1">The sequence shown here is derived from an EMBL/GenBank/DDBJ whole genome shotgun (WGS) entry which is preliminary data.</text>
</comment>
<dbReference type="Proteomes" id="UP000527355">
    <property type="component" value="Unassembled WGS sequence"/>
</dbReference>
<proteinExistence type="predicted"/>
<gene>
    <name evidence="1" type="ORF">mMyoMyo1_008072</name>
</gene>
<sequence>MNLESERGQWKSQKENEEMPSVLFSTRPTAHENYSQSLFTYALTVDASKMSSIDSQLKPHCSIFLIKRIENVSAVFLLFLQMDALNAKHCQQLTLYWLICSDPLGTQQAKPSHSSVKYDQTLSHGVCLPPHITREGVFFGYILSTPKSVNSFFKKPESFPPDSL</sequence>
<keyword evidence="2" id="KW-1185">Reference proteome</keyword>
<reference evidence="1 2" key="1">
    <citation type="journal article" date="2020" name="Nature">
        <title>Six reference-quality genomes reveal evolution of bat adaptations.</title>
        <authorList>
            <person name="Jebb D."/>
            <person name="Huang Z."/>
            <person name="Pippel M."/>
            <person name="Hughes G.M."/>
            <person name="Lavrichenko K."/>
            <person name="Devanna P."/>
            <person name="Winkler S."/>
            <person name="Jermiin L.S."/>
            <person name="Skirmuntt E.C."/>
            <person name="Katzourakis A."/>
            <person name="Burkitt-Gray L."/>
            <person name="Ray D.A."/>
            <person name="Sullivan K.A.M."/>
            <person name="Roscito J.G."/>
            <person name="Kirilenko B.M."/>
            <person name="Davalos L.M."/>
            <person name="Corthals A.P."/>
            <person name="Power M.L."/>
            <person name="Jones G."/>
            <person name="Ransome R.D."/>
            <person name="Dechmann D.K.N."/>
            <person name="Locatelli A.G."/>
            <person name="Puechmaille S.J."/>
            <person name="Fedrigo O."/>
            <person name="Jarvis E.D."/>
            <person name="Hiller M."/>
            <person name="Vernes S.C."/>
            <person name="Myers E.W."/>
            <person name="Teeling E.C."/>
        </authorList>
    </citation>
    <scope>NUCLEOTIDE SEQUENCE [LARGE SCALE GENOMIC DNA]</scope>
    <source>
        <strain evidence="1">MMyoMyo1</strain>
        <tissue evidence="1">Flight muscle</tissue>
    </source>
</reference>
<dbReference type="AlphaFoldDB" id="A0A7J8AMD3"/>
<evidence type="ECO:0000313" key="1">
    <source>
        <dbReference type="EMBL" id="KAF6387594.1"/>
    </source>
</evidence>
<dbReference type="EMBL" id="JABWUV010000001">
    <property type="protein sequence ID" value="KAF6387594.1"/>
    <property type="molecule type" value="Genomic_DNA"/>
</dbReference>